<dbReference type="AlphaFoldDB" id="X1M1U0"/>
<feature type="non-terminal residue" evidence="3">
    <location>
        <position position="1"/>
    </location>
</feature>
<sequence length="54" mass="6012">SKFTHLSMIIILIISIAGLFLIEKTKILAPDSAYSNQSSGRSNYERINEDNKGL</sequence>
<keyword evidence="2" id="KW-1133">Transmembrane helix</keyword>
<comment type="caution">
    <text evidence="3">The sequence shown here is derived from an EMBL/GenBank/DDBJ whole genome shotgun (WGS) entry which is preliminary data.</text>
</comment>
<protein>
    <submittedName>
        <fullName evidence="3">Uncharacterized protein</fullName>
    </submittedName>
</protein>
<keyword evidence="2" id="KW-0812">Transmembrane</keyword>
<feature type="compositionally biased region" description="Polar residues" evidence="1">
    <location>
        <begin position="33"/>
        <end position="42"/>
    </location>
</feature>
<proteinExistence type="predicted"/>
<reference evidence="3" key="1">
    <citation type="journal article" date="2014" name="Front. Microbiol.">
        <title>High frequency of phylogenetically diverse reductive dehalogenase-homologous genes in deep subseafloor sedimentary metagenomes.</title>
        <authorList>
            <person name="Kawai M."/>
            <person name="Futagami T."/>
            <person name="Toyoda A."/>
            <person name="Takaki Y."/>
            <person name="Nishi S."/>
            <person name="Hori S."/>
            <person name="Arai W."/>
            <person name="Tsubouchi T."/>
            <person name="Morono Y."/>
            <person name="Uchiyama I."/>
            <person name="Ito T."/>
            <person name="Fujiyama A."/>
            <person name="Inagaki F."/>
            <person name="Takami H."/>
        </authorList>
    </citation>
    <scope>NUCLEOTIDE SEQUENCE</scope>
    <source>
        <strain evidence="3">Expedition CK06-06</strain>
    </source>
</reference>
<evidence type="ECO:0000313" key="3">
    <source>
        <dbReference type="EMBL" id="GAI00369.1"/>
    </source>
</evidence>
<keyword evidence="2" id="KW-0472">Membrane</keyword>
<feature type="region of interest" description="Disordered" evidence="1">
    <location>
        <begin position="32"/>
        <end position="54"/>
    </location>
</feature>
<evidence type="ECO:0000256" key="2">
    <source>
        <dbReference type="SAM" id="Phobius"/>
    </source>
</evidence>
<feature type="compositionally biased region" description="Basic and acidic residues" evidence="1">
    <location>
        <begin position="43"/>
        <end position="54"/>
    </location>
</feature>
<dbReference type="EMBL" id="BARU01046228">
    <property type="protein sequence ID" value="GAI00369.1"/>
    <property type="molecule type" value="Genomic_DNA"/>
</dbReference>
<organism evidence="3">
    <name type="scientific">marine sediment metagenome</name>
    <dbReference type="NCBI Taxonomy" id="412755"/>
    <lineage>
        <taxon>unclassified sequences</taxon>
        <taxon>metagenomes</taxon>
        <taxon>ecological metagenomes</taxon>
    </lineage>
</organism>
<accession>X1M1U0</accession>
<evidence type="ECO:0000256" key="1">
    <source>
        <dbReference type="SAM" id="MobiDB-lite"/>
    </source>
</evidence>
<gene>
    <name evidence="3" type="ORF">S03H2_69823</name>
</gene>
<name>X1M1U0_9ZZZZ</name>
<feature type="transmembrane region" description="Helical" evidence="2">
    <location>
        <begin position="6"/>
        <end position="22"/>
    </location>
</feature>